<evidence type="ECO:0000256" key="1">
    <source>
        <dbReference type="SAM" id="SignalP"/>
    </source>
</evidence>
<proteinExistence type="predicted"/>
<accession>A0ABR7D4Y2</accession>
<organism evidence="2 3">
    <name type="scientific">Butyricimonas hominis</name>
    <dbReference type="NCBI Taxonomy" id="2763032"/>
    <lineage>
        <taxon>Bacteria</taxon>
        <taxon>Pseudomonadati</taxon>
        <taxon>Bacteroidota</taxon>
        <taxon>Bacteroidia</taxon>
        <taxon>Bacteroidales</taxon>
        <taxon>Odoribacteraceae</taxon>
        <taxon>Butyricimonas</taxon>
    </lineage>
</organism>
<dbReference type="RefSeq" id="WP_186977645.1">
    <property type="nucleotide sequence ID" value="NZ_JACOOH010000008.1"/>
</dbReference>
<dbReference type="Proteomes" id="UP000646484">
    <property type="component" value="Unassembled WGS sequence"/>
</dbReference>
<dbReference type="PROSITE" id="PS51257">
    <property type="entry name" value="PROKAR_LIPOPROTEIN"/>
    <property type="match status" value="1"/>
</dbReference>
<protein>
    <submittedName>
        <fullName evidence="2">DUF4843 domain-containing protein</fullName>
    </submittedName>
</protein>
<feature type="chain" id="PRO_5047013281" evidence="1">
    <location>
        <begin position="19"/>
        <end position="252"/>
    </location>
</feature>
<reference evidence="2 3" key="1">
    <citation type="submission" date="2020-08" db="EMBL/GenBank/DDBJ databases">
        <title>Genome public.</title>
        <authorList>
            <person name="Liu C."/>
            <person name="Sun Q."/>
        </authorList>
    </citation>
    <scope>NUCLEOTIDE SEQUENCE [LARGE SCALE GENOMIC DNA]</scope>
    <source>
        <strain evidence="2 3">NSJ-56</strain>
    </source>
</reference>
<name>A0ABR7D4Y2_9BACT</name>
<dbReference type="InterPro" id="IPR032299">
    <property type="entry name" value="DUF4843"/>
</dbReference>
<evidence type="ECO:0000313" key="2">
    <source>
        <dbReference type="EMBL" id="MBC5622812.1"/>
    </source>
</evidence>
<evidence type="ECO:0000313" key="3">
    <source>
        <dbReference type="Proteomes" id="UP000646484"/>
    </source>
</evidence>
<comment type="caution">
    <text evidence="2">The sequence shown here is derived from an EMBL/GenBank/DDBJ whole genome shotgun (WGS) entry which is preliminary data.</text>
</comment>
<keyword evidence="3" id="KW-1185">Reference proteome</keyword>
<sequence>MKQIIYILFLLLTFCACNEEVIAPYEGDCGMYFDVQQTSLDTLRVAWGLKDSEIKEQTVNLTVRLFGDVATYDRKFSIDIISDENDSLRSVEGIDYVKFPTEYVIPANEAETKITVKVLRTDALMKQARRFTIRLNETPELQFLYSRTQYIDSVTSRMIDTQRVIYMNEAFPEPGWWYRYGRSIFGTWSATKSKVICDVMGIDREIWVGNLVEPFTVGYIKFVGKYMHRWLQENPTKDEDGEWMQMGPDSQV</sequence>
<dbReference type="EMBL" id="JACOOH010000008">
    <property type="protein sequence ID" value="MBC5622812.1"/>
    <property type="molecule type" value="Genomic_DNA"/>
</dbReference>
<dbReference type="Pfam" id="PF16132">
    <property type="entry name" value="DUF4843"/>
    <property type="match status" value="1"/>
</dbReference>
<keyword evidence="1" id="KW-0732">Signal</keyword>
<gene>
    <name evidence="2" type="ORF">H8S64_17110</name>
</gene>
<feature type="signal peptide" evidence="1">
    <location>
        <begin position="1"/>
        <end position="18"/>
    </location>
</feature>